<dbReference type="EMBL" id="QGGB01000009">
    <property type="protein sequence ID" value="PWN05643.1"/>
    <property type="molecule type" value="Genomic_DNA"/>
</dbReference>
<protein>
    <recommendedName>
        <fullName evidence="1">HTH cro/C1-type domain-containing protein</fullName>
    </recommendedName>
</protein>
<reference evidence="2 3" key="1">
    <citation type="submission" date="2018-05" db="EMBL/GenBank/DDBJ databases">
        <title>Rhodohalobacter halophilus gen. nov., sp. nov., a moderately halophilic member of the family Balneolaceae.</title>
        <authorList>
            <person name="Liu Z.-W."/>
        </authorList>
    </citation>
    <scope>NUCLEOTIDE SEQUENCE [LARGE SCALE GENOMIC DNA]</scope>
    <source>
        <strain evidence="2 3">8A47</strain>
    </source>
</reference>
<dbReference type="InterPro" id="IPR001387">
    <property type="entry name" value="Cro/C1-type_HTH"/>
</dbReference>
<dbReference type="AlphaFoldDB" id="A0A316TM29"/>
<dbReference type="CDD" id="cd00093">
    <property type="entry name" value="HTH_XRE"/>
    <property type="match status" value="1"/>
</dbReference>
<dbReference type="Proteomes" id="UP000245533">
    <property type="component" value="Unassembled WGS sequence"/>
</dbReference>
<sequence>MDTLRVARIKNGWSQEDLARVCGVTNMTISNIERGKTIPQEITRKRIESILGPIDWRKTEDMAIIISNGVYHAES</sequence>
<name>A0A316TM29_9BACT</name>
<dbReference type="OrthoDB" id="2902336at2"/>
<keyword evidence="3" id="KW-1185">Reference proteome</keyword>
<accession>A0A316TM29</accession>
<gene>
    <name evidence="2" type="ORF">DDZ15_13680</name>
</gene>
<dbReference type="Gene3D" id="1.10.260.40">
    <property type="entry name" value="lambda repressor-like DNA-binding domains"/>
    <property type="match status" value="1"/>
</dbReference>
<dbReference type="PROSITE" id="PS50943">
    <property type="entry name" value="HTH_CROC1"/>
    <property type="match status" value="1"/>
</dbReference>
<dbReference type="GO" id="GO:0003677">
    <property type="term" value="F:DNA binding"/>
    <property type="evidence" value="ECO:0007669"/>
    <property type="project" value="InterPro"/>
</dbReference>
<feature type="domain" description="HTH cro/C1-type" evidence="1">
    <location>
        <begin position="4"/>
        <end position="57"/>
    </location>
</feature>
<comment type="caution">
    <text evidence="2">The sequence shown here is derived from an EMBL/GenBank/DDBJ whole genome shotgun (WGS) entry which is preliminary data.</text>
</comment>
<dbReference type="SMART" id="SM00530">
    <property type="entry name" value="HTH_XRE"/>
    <property type="match status" value="1"/>
</dbReference>
<dbReference type="InterPro" id="IPR010982">
    <property type="entry name" value="Lambda_DNA-bd_dom_sf"/>
</dbReference>
<dbReference type="Pfam" id="PF01381">
    <property type="entry name" value="HTH_3"/>
    <property type="match status" value="1"/>
</dbReference>
<dbReference type="SUPFAM" id="SSF47413">
    <property type="entry name" value="lambda repressor-like DNA-binding domains"/>
    <property type="match status" value="1"/>
</dbReference>
<evidence type="ECO:0000313" key="2">
    <source>
        <dbReference type="EMBL" id="PWN05643.1"/>
    </source>
</evidence>
<evidence type="ECO:0000313" key="3">
    <source>
        <dbReference type="Proteomes" id="UP000245533"/>
    </source>
</evidence>
<dbReference type="RefSeq" id="WP_109647671.1">
    <property type="nucleotide sequence ID" value="NZ_QGGB01000009.1"/>
</dbReference>
<proteinExistence type="predicted"/>
<organism evidence="2 3">
    <name type="scientific">Rhodohalobacter mucosus</name>
    <dbReference type="NCBI Taxonomy" id="2079485"/>
    <lineage>
        <taxon>Bacteria</taxon>
        <taxon>Pseudomonadati</taxon>
        <taxon>Balneolota</taxon>
        <taxon>Balneolia</taxon>
        <taxon>Balneolales</taxon>
        <taxon>Balneolaceae</taxon>
        <taxon>Rhodohalobacter</taxon>
    </lineage>
</organism>
<evidence type="ECO:0000259" key="1">
    <source>
        <dbReference type="PROSITE" id="PS50943"/>
    </source>
</evidence>